<dbReference type="AlphaFoldDB" id="A0A328D0Q4"/>
<gene>
    <name evidence="2" type="ORF">DM860_000147</name>
</gene>
<name>A0A328D0Q4_9ASTE</name>
<proteinExistence type="predicted"/>
<feature type="region of interest" description="Disordered" evidence="1">
    <location>
        <begin position="83"/>
        <end position="109"/>
    </location>
</feature>
<sequence>MDKRNKKNVSTIKPDAHMLSMEPLQMKKKSDGYNLRKSFAWNKSFFTDEGVLDPIELSLISGTCTDTSRGGLCSIEERRTPQSCNSWKNVSSPSKSIKKNLSKEINATSSKEDTAKSSCKALATQNDRTSSTGRVCHRSLFSTPYPLKYIPLQYQKTVPHFILCLF</sequence>
<evidence type="ECO:0000256" key="1">
    <source>
        <dbReference type="SAM" id="MobiDB-lite"/>
    </source>
</evidence>
<dbReference type="InterPro" id="IPR045882">
    <property type="entry name" value="GPT1/2"/>
</dbReference>
<organism evidence="2 3">
    <name type="scientific">Cuscuta australis</name>
    <dbReference type="NCBI Taxonomy" id="267555"/>
    <lineage>
        <taxon>Eukaryota</taxon>
        <taxon>Viridiplantae</taxon>
        <taxon>Streptophyta</taxon>
        <taxon>Embryophyta</taxon>
        <taxon>Tracheophyta</taxon>
        <taxon>Spermatophyta</taxon>
        <taxon>Magnoliopsida</taxon>
        <taxon>eudicotyledons</taxon>
        <taxon>Gunneridae</taxon>
        <taxon>Pentapetalae</taxon>
        <taxon>asterids</taxon>
        <taxon>lamiids</taxon>
        <taxon>Solanales</taxon>
        <taxon>Convolvulaceae</taxon>
        <taxon>Cuscuteae</taxon>
        <taxon>Cuscuta</taxon>
        <taxon>Cuscuta subgen. Grammica</taxon>
        <taxon>Cuscuta sect. Cleistogrammica</taxon>
    </lineage>
</organism>
<dbReference type="PANTHER" id="PTHR33737">
    <property type="entry name" value="OS05G0121800 PROTEIN"/>
    <property type="match status" value="1"/>
</dbReference>
<evidence type="ECO:0000313" key="2">
    <source>
        <dbReference type="EMBL" id="RAL37453.1"/>
    </source>
</evidence>
<dbReference type="Proteomes" id="UP000249390">
    <property type="component" value="Unassembled WGS sequence"/>
</dbReference>
<dbReference type="EMBL" id="NQVE01000215">
    <property type="protein sequence ID" value="RAL37453.1"/>
    <property type="molecule type" value="Genomic_DNA"/>
</dbReference>
<accession>A0A328D0Q4</accession>
<evidence type="ECO:0000313" key="3">
    <source>
        <dbReference type="Proteomes" id="UP000249390"/>
    </source>
</evidence>
<dbReference type="GO" id="GO:0008017">
    <property type="term" value="F:microtubule binding"/>
    <property type="evidence" value="ECO:0007669"/>
    <property type="project" value="InterPro"/>
</dbReference>
<comment type="caution">
    <text evidence="2">The sequence shown here is derived from an EMBL/GenBank/DDBJ whole genome shotgun (WGS) entry which is preliminary data.</text>
</comment>
<keyword evidence="3" id="KW-1185">Reference proteome</keyword>
<protein>
    <submittedName>
        <fullName evidence="2">Uncharacterized protein</fullName>
    </submittedName>
</protein>
<reference evidence="2 3" key="1">
    <citation type="submission" date="2018-06" db="EMBL/GenBank/DDBJ databases">
        <title>The Genome of Cuscuta australis (Dodder) Provides Insight into the Evolution of Plant Parasitism.</title>
        <authorList>
            <person name="Liu H."/>
        </authorList>
    </citation>
    <scope>NUCLEOTIDE SEQUENCE [LARGE SCALE GENOMIC DNA]</scope>
    <source>
        <strain evidence="3">cv. Yunnan</strain>
        <tissue evidence="2">Vines</tissue>
    </source>
</reference>
<feature type="compositionally biased region" description="Polar residues" evidence="1">
    <location>
        <begin position="83"/>
        <end position="95"/>
    </location>
</feature>
<dbReference type="PANTHER" id="PTHR33737:SF19">
    <property type="entry name" value="BNAA10G12980D PROTEIN"/>
    <property type="match status" value="1"/>
</dbReference>